<comment type="caution">
    <text evidence="11">The sequence shown here is derived from an EMBL/GenBank/DDBJ whole genome shotgun (WGS) entry which is preliminary data.</text>
</comment>
<dbReference type="AlphaFoldDB" id="A0AA46DXB1"/>
<evidence type="ECO:0000256" key="7">
    <source>
        <dbReference type="ARBA" id="ARBA00023277"/>
    </source>
</evidence>
<dbReference type="InterPro" id="IPR017853">
    <property type="entry name" value="GH"/>
</dbReference>
<keyword evidence="5 10" id="KW-0328">Glycosyltransferase</keyword>
<dbReference type="Gene3D" id="3.20.20.80">
    <property type="entry name" value="Glycosidases"/>
    <property type="match status" value="1"/>
</dbReference>
<protein>
    <recommendedName>
        <fullName evidence="4 10">4-alpha-glucanotransferase</fullName>
        <ecNumber evidence="3 10">2.4.1.25</ecNumber>
    </recommendedName>
    <alternativeName>
        <fullName evidence="8 10">Amylomaltase</fullName>
    </alternativeName>
    <alternativeName>
        <fullName evidence="9 10">Disproportionating enzyme</fullName>
    </alternativeName>
</protein>
<accession>A0AA46DXB1</accession>
<gene>
    <name evidence="11" type="ORF">EV215_1939</name>
</gene>
<reference evidence="11 12" key="1">
    <citation type="submission" date="2019-03" db="EMBL/GenBank/DDBJ databases">
        <title>Genomic Encyclopedia of Type Strains, Phase IV (KMG-IV): sequencing the most valuable type-strain genomes for metagenomic binning, comparative biology and taxonomic classification.</title>
        <authorList>
            <person name="Goeker M."/>
        </authorList>
    </citation>
    <scope>NUCLEOTIDE SEQUENCE [LARGE SCALE GENOMIC DNA]</scope>
    <source>
        <strain evidence="11 12">DSM 100055</strain>
    </source>
</reference>
<dbReference type="Proteomes" id="UP000294678">
    <property type="component" value="Unassembled WGS sequence"/>
</dbReference>
<dbReference type="Pfam" id="PF02446">
    <property type="entry name" value="Glyco_hydro_77"/>
    <property type="match status" value="1"/>
</dbReference>
<evidence type="ECO:0000313" key="12">
    <source>
        <dbReference type="Proteomes" id="UP000294678"/>
    </source>
</evidence>
<dbReference type="NCBIfam" id="NF011079">
    <property type="entry name" value="PRK14508.1-2"/>
    <property type="match status" value="1"/>
</dbReference>
<evidence type="ECO:0000256" key="1">
    <source>
        <dbReference type="ARBA" id="ARBA00000439"/>
    </source>
</evidence>
<dbReference type="NCBIfam" id="TIGR00217">
    <property type="entry name" value="malQ"/>
    <property type="match status" value="1"/>
</dbReference>
<dbReference type="RefSeq" id="WP_134113796.1">
    <property type="nucleotide sequence ID" value="NZ_SOBG01000009.1"/>
</dbReference>
<proteinExistence type="inferred from homology"/>
<dbReference type="InterPro" id="IPR003385">
    <property type="entry name" value="Glyco_hydro_77"/>
</dbReference>
<sequence length="498" mass="57537">MEFSRSSGILLHPTSLPGKYGIGELGKEAYEFVDFLILSGQKLWQTFPLGPTGYGDSPYQCFSAFAGNPLLISLDNLKKEGLLTNDDLSVEETFDNNYIDYGKVINFKMPLLKKAYENFKSKNDTLLNSKFEIFCEENKQWLEDYALYRAVKDHFDGKCWVEWDDKDIVFRKPESIAHYTHELKDEINYRKFLQYIFFKQWSELKAYANRNGIKIIGDIPIFVAFDSSDAWSHPELFLFDEERKPVKVAGVPPDYFSATGQLWGNPLYNWDYIKEHNFEWWINRVKANLKLSDIIRIDHFRGFAAYWAVPANEDTAINGEWVPAPGKELFQAIRDALGKLPIIAEDLGVITPDVEELRDYFNFPGMKILQFAFDSKDESNHLPHIYSKNTCVYTGTHDNEPIIGWYTNANPDDREFAKKYLGIKKSGYDVHWEFITAAWASVANIAISPLQDILGLGNDSRMNTPGKAAGNWQWRYIKGQLNKKLALKLKDLTKLYFR</sequence>
<dbReference type="EC" id="2.4.1.25" evidence="3 10"/>
<evidence type="ECO:0000256" key="3">
    <source>
        <dbReference type="ARBA" id="ARBA00012560"/>
    </source>
</evidence>
<dbReference type="PANTHER" id="PTHR32438:SF5">
    <property type="entry name" value="4-ALPHA-GLUCANOTRANSFERASE DPE1, CHLOROPLASTIC_AMYLOPLASTIC"/>
    <property type="match status" value="1"/>
</dbReference>
<name>A0AA46DXB1_9FUSO</name>
<organism evidence="11 12">
    <name type="scientific">Hypnocyclicus thermotrophus</name>
    <dbReference type="NCBI Taxonomy" id="1627895"/>
    <lineage>
        <taxon>Bacteria</taxon>
        <taxon>Fusobacteriati</taxon>
        <taxon>Fusobacteriota</taxon>
        <taxon>Fusobacteriia</taxon>
        <taxon>Fusobacteriales</taxon>
        <taxon>Fusobacteriaceae</taxon>
        <taxon>Hypnocyclicus</taxon>
    </lineage>
</organism>
<evidence type="ECO:0000256" key="10">
    <source>
        <dbReference type="RuleBase" id="RU361207"/>
    </source>
</evidence>
<dbReference type="SUPFAM" id="SSF51445">
    <property type="entry name" value="(Trans)glycosidases"/>
    <property type="match status" value="1"/>
</dbReference>
<evidence type="ECO:0000256" key="5">
    <source>
        <dbReference type="ARBA" id="ARBA00022676"/>
    </source>
</evidence>
<dbReference type="EMBL" id="SOBG01000009">
    <property type="protein sequence ID" value="TDT67932.1"/>
    <property type="molecule type" value="Genomic_DNA"/>
</dbReference>
<keyword evidence="12" id="KW-1185">Reference proteome</keyword>
<evidence type="ECO:0000313" key="11">
    <source>
        <dbReference type="EMBL" id="TDT67932.1"/>
    </source>
</evidence>
<comment type="catalytic activity">
    <reaction evidence="1 10">
        <text>Transfers a segment of a (1-&gt;4)-alpha-D-glucan to a new position in an acceptor, which may be glucose or a (1-&gt;4)-alpha-D-glucan.</text>
        <dbReference type="EC" id="2.4.1.25"/>
    </reaction>
</comment>
<evidence type="ECO:0000256" key="9">
    <source>
        <dbReference type="ARBA" id="ARBA00031501"/>
    </source>
</evidence>
<evidence type="ECO:0000256" key="2">
    <source>
        <dbReference type="ARBA" id="ARBA00005684"/>
    </source>
</evidence>
<dbReference type="PANTHER" id="PTHR32438">
    <property type="entry name" value="4-ALPHA-GLUCANOTRANSFERASE DPE1, CHLOROPLASTIC/AMYLOPLASTIC"/>
    <property type="match status" value="1"/>
</dbReference>
<evidence type="ECO:0000256" key="8">
    <source>
        <dbReference type="ARBA" id="ARBA00031423"/>
    </source>
</evidence>
<dbReference type="GO" id="GO:0004134">
    <property type="term" value="F:4-alpha-glucanotransferase activity"/>
    <property type="evidence" value="ECO:0007669"/>
    <property type="project" value="UniProtKB-EC"/>
</dbReference>
<evidence type="ECO:0000256" key="6">
    <source>
        <dbReference type="ARBA" id="ARBA00022679"/>
    </source>
</evidence>
<comment type="similarity">
    <text evidence="2 10">Belongs to the disproportionating enzyme family.</text>
</comment>
<keyword evidence="7 10" id="KW-0119">Carbohydrate metabolism</keyword>
<keyword evidence="6 10" id="KW-0808">Transferase</keyword>
<dbReference type="NCBIfam" id="NF011080">
    <property type="entry name" value="PRK14508.1-3"/>
    <property type="match status" value="1"/>
</dbReference>
<evidence type="ECO:0000256" key="4">
    <source>
        <dbReference type="ARBA" id="ARBA00020295"/>
    </source>
</evidence>
<dbReference type="GO" id="GO:0005975">
    <property type="term" value="P:carbohydrate metabolic process"/>
    <property type="evidence" value="ECO:0007669"/>
    <property type="project" value="InterPro"/>
</dbReference>